<evidence type="ECO:0000256" key="2">
    <source>
        <dbReference type="ARBA" id="ARBA00022692"/>
    </source>
</evidence>
<accession>A0A6J7XXV3</accession>
<evidence type="ECO:0000259" key="6">
    <source>
        <dbReference type="PROSITE" id="PS50850"/>
    </source>
</evidence>
<dbReference type="CDD" id="cd17393">
    <property type="entry name" value="MFS_MosC_like"/>
    <property type="match status" value="1"/>
</dbReference>
<dbReference type="Gene3D" id="1.20.1250.20">
    <property type="entry name" value="MFS general substrate transporter like domains"/>
    <property type="match status" value="2"/>
</dbReference>
<sequence length="400" mass="41388">MRSPLEIGTRSRNSIWGAFLVMGMVSMGWVPRIPEIKDANGLSNGQFGLVLLASSLGSVAGAQLSGRLVHSFGSRAVARIAGFVMPVGLIGMGLSTNPIMLVITLFVMGFGYASMDICLNTQGVAVEKILGRRWMSSFHAMWSTGAFLITVIGGVIARHVSPSVNLVAIGAICVAAFVPAVASLLPPELDGHSGGVEDTQAKIPLFSRSTFPLWGIGFGLLGCLIAEGAASDWGAILLRDHMGVGKGINASAFASFALAMITSRFLGDKALDHFGPARLVKLGGYIGAVGWGASIAIAIPLSPTHPLIALIIINFGFILAGLGIGPMFPAFILAASATPGIAPSVAIARVGVIGITGYFLGPSLTGALAELFSLPVAMFYPVAMLLVAGYLSHTIKSEKK</sequence>
<keyword evidence="4 5" id="KW-0472">Membrane</keyword>
<dbReference type="InterPro" id="IPR051788">
    <property type="entry name" value="MFS_Transporter"/>
</dbReference>
<dbReference type="PANTHER" id="PTHR23514">
    <property type="entry name" value="BYPASS OF STOP CODON PROTEIN 6"/>
    <property type="match status" value="1"/>
</dbReference>
<comment type="subcellular location">
    <subcellularLocation>
        <location evidence="1">Membrane</location>
        <topology evidence="1">Multi-pass membrane protein</topology>
    </subcellularLocation>
</comment>
<dbReference type="InterPro" id="IPR036259">
    <property type="entry name" value="MFS_trans_sf"/>
</dbReference>
<feature type="transmembrane region" description="Helical" evidence="5">
    <location>
        <begin position="166"/>
        <end position="185"/>
    </location>
</feature>
<keyword evidence="3 5" id="KW-1133">Transmembrane helix</keyword>
<dbReference type="EMBL" id="CAFBSG010000015">
    <property type="protein sequence ID" value="CAB5240727.1"/>
    <property type="molecule type" value="Genomic_DNA"/>
</dbReference>
<dbReference type="InterPro" id="IPR020846">
    <property type="entry name" value="MFS_dom"/>
</dbReference>
<dbReference type="SUPFAM" id="SSF103473">
    <property type="entry name" value="MFS general substrate transporter"/>
    <property type="match status" value="1"/>
</dbReference>
<dbReference type="GO" id="GO:0022857">
    <property type="term" value="F:transmembrane transporter activity"/>
    <property type="evidence" value="ECO:0007669"/>
    <property type="project" value="InterPro"/>
</dbReference>
<feature type="transmembrane region" description="Helical" evidence="5">
    <location>
        <begin position="341"/>
        <end position="360"/>
    </location>
</feature>
<feature type="transmembrane region" description="Helical" evidence="5">
    <location>
        <begin position="279"/>
        <end position="301"/>
    </location>
</feature>
<reference evidence="7" key="1">
    <citation type="submission" date="2020-05" db="EMBL/GenBank/DDBJ databases">
        <authorList>
            <person name="Chiriac C."/>
            <person name="Salcher M."/>
            <person name="Ghai R."/>
            <person name="Kavagutti S V."/>
        </authorList>
    </citation>
    <scope>NUCLEOTIDE SEQUENCE</scope>
</reference>
<feature type="transmembrane region" description="Helical" evidence="5">
    <location>
        <begin position="140"/>
        <end position="160"/>
    </location>
</feature>
<dbReference type="PROSITE" id="PS50850">
    <property type="entry name" value="MFS"/>
    <property type="match status" value="1"/>
</dbReference>
<keyword evidence="2 5" id="KW-0812">Transmembrane</keyword>
<organism evidence="7">
    <name type="scientific">freshwater metagenome</name>
    <dbReference type="NCBI Taxonomy" id="449393"/>
    <lineage>
        <taxon>unclassified sequences</taxon>
        <taxon>metagenomes</taxon>
        <taxon>ecological metagenomes</taxon>
    </lineage>
</organism>
<name>A0A6J7XXV3_9ZZZZ</name>
<dbReference type="Pfam" id="PF07690">
    <property type="entry name" value="MFS_1"/>
    <property type="match status" value="1"/>
</dbReference>
<feature type="transmembrane region" description="Helical" evidence="5">
    <location>
        <begin position="250"/>
        <end position="267"/>
    </location>
</feature>
<feature type="transmembrane region" description="Helical" evidence="5">
    <location>
        <begin position="45"/>
        <end position="64"/>
    </location>
</feature>
<evidence type="ECO:0000256" key="3">
    <source>
        <dbReference type="ARBA" id="ARBA00022989"/>
    </source>
</evidence>
<proteinExistence type="predicted"/>
<feature type="transmembrane region" description="Helical" evidence="5">
    <location>
        <begin position="15"/>
        <end position="33"/>
    </location>
</feature>
<dbReference type="InterPro" id="IPR011701">
    <property type="entry name" value="MFS"/>
</dbReference>
<dbReference type="PANTHER" id="PTHR23514:SF13">
    <property type="entry name" value="INNER MEMBRANE PROTEIN YBJJ"/>
    <property type="match status" value="1"/>
</dbReference>
<evidence type="ECO:0000256" key="1">
    <source>
        <dbReference type="ARBA" id="ARBA00004141"/>
    </source>
</evidence>
<feature type="transmembrane region" description="Helical" evidence="5">
    <location>
        <begin position="211"/>
        <end position="230"/>
    </location>
</feature>
<dbReference type="AlphaFoldDB" id="A0A6J7XXV3"/>
<evidence type="ECO:0000256" key="5">
    <source>
        <dbReference type="SAM" id="Phobius"/>
    </source>
</evidence>
<dbReference type="GO" id="GO:0016020">
    <property type="term" value="C:membrane"/>
    <property type="evidence" value="ECO:0007669"/>
    <property type="project" value="UniProtKB-SubCell"/>
</dbReference>
<evidence type="ECO:0000256" key="4">
    <source>
        <dbReference type="ARBA" id="ARBA00023136"/>
    </source>
</evidence>
<feature type="transmembrane region" description="Helical" evidence="5">
    <location>
        <begin position="99"/>
        <end position="119"/>
    </location>
</feature>
<feature type="transmembrane region" description="Helical" evidence="5">
    <location>
        <begin position="372"/>
        <end position="391"/>
    </location>
</feature>
<gene>
    <name evidence="7" type="ORF">UFOPK3554_01019</name>
</gene>
<protein>
    <submittedName>
        <fullName evidence="7">Unannotated protein</fullName>
    </submittedName>
</protein>
<evidence type="ECO:0000313" key="7">
    <source>
        <dbReference type="EMBL" id="CAB5240727.1"/>
    </source>
</evidence>
<feature type="transmembrane region" description="Helical" evidence="5">
    <location>
        <begin position="307"/>
        <end position="334"/>
    </location>
</feature>
<feature type="domain" description="Major facilitator superfamily (MFS) profile" evidence="6">
    <location>
        <begin position="1"/>
        <end position="400"/>
    </location>
</feature>
<feature type="transmembrane region" description="Helical" evidence="5">
    <location>
        <begin position="76"/>
        <end position="93"/>
    </location>
</feature>